<keyword evidence="2" id="KW-1185">Reference proteome</keyword>
<evidence type="ECO:0000313" key="2">
    <source>
        <dbReference type="Proteomes" id="UP000033616"/>
    </source>
</evidence>
<dbReference type="AlphaFoldDB" id="A0A0F3MR77"/>
<comment type="caution">
    <text evidence="1">The sequence shown here is derived from an EMBL/GenBank/DDBJ whole genome shotgun (WGS) entry which is preliminary data.</text>
</comment>
<dbReference type="PATRIC" id="fig|1359168.3.peg.935"/>
<sequence>MQVLQINYSSFISCLLCNKKIICIISAYSLNLLSKHPVSQPIVENFDKILIFLD</sequence>
<protein>
    <submittedName>
        <fullName evidence="1">Uncharacterized protein</fullName>
    </submittedName>
</protein>
<organism evidence="1 2">
    <name type="scientific">Orientia chuto str. Dubai</name>
    <dbReference type="NCBI Taxonomy" id="1359168"/>
    <lineage>
        <taxon>Bacteria</taxon>
        <taxon>Pseudomonadati</taxon>
        <taxon>Pseudomonadota</taxon>
        <taxon>Alphaproteobacteria</taxon>
        <taxon>Rickettsiales</taxon>
        <taxon>Rickettsiaceae</taxon>
        <taxon>Rickettsieae</taxon>
        <taxon>Orientia</taxon>
    </lineage>
</organism>
<dbReference type="Proteomes" id="UP000033616">
    <property type="component" value="Unassembled WGS sequence"/>
</dbReference>
<proteinExistence type="predicted"/>
<dbReference type="STRING" id="1359168.OCHUTO_0234"/>
<accession>A0A0F3MR77</accession>
<reference evidence="1 2" key="1">
    <citation type="submission" date="2015-02" db="EMBL/GenBank/DDBJ databases">
        <title>Genome Sequencing of Rickettsiales.</title>
        <authorList>
            <person name="Daugherty S.C."/>
            <person name="Su Q."/>
            <person name="Abolude K."/>
            <person name="Beier-Sexton M."/>
            <person name="Carlyon J.A."/>
            <person name="Carter R."/>
            <person name="Day N.P."/>
            <person name="Dumler S.J."/>
            <person name="Dyachenko V."/>
            <person name="Godinez A."/>
            <person name="Kurtti T.J."/>
            <person name="Lichay M."/>
            <person name="Mullins K.E."/>
            <person name="Ott S."/>
            <person name="Pappas-Brown V."/>
            <person name="Paris D.H."/>
            <person name="Patel P."/>
            <person name="Richards A.L."/>
            <person name="Sadzewicz L."/>
            <person name="Sears K."/>
            <person name="Seidman D."/>
            <person name="Sengamalay N."/>
            <person name="Stenos J."/>
            <person name="Tallon L.J."/>
            <person name="Vincent G."/>
            <person name="Fraser C.M."/>
            <person name="Munderloh U."/>
            <person name="Dunning-Hotopp J.C."/>
        </authorList>
    </citation>
    <scope>NUCLEOTIDE SEQUENCE [LARGE SCALE GENOMIC DNA]</scope>
    <source>
        <strain evidence="1 2">Fuller</strain>
    </source>
</reference>
<dbReference type="EMBL" id="LANP01000004">
    <property type="protein sequence ID" value="KJV57089.1"/>
    <property type="molecule type" value="Genomic_DNA"/>
</dbReference>
<name>A0A0F3MR77_9RICK</name>
<gene>
    <name evidence="1" type="ORF">OCHUTO_0234</name>
</gene>
<evidence type="ECO:0000313" key="1">
    <source>
        <dbReference type="EMBL" id="KJV57089.1"/>
    </source>
</evidence>